<evidence type="ECO:0000313" key="4">
    <source>
        <dbReference type="Proteomes" id="UP000283509"/>
    </source>
</evidence>
<feature type="compositionally biased region" description="Low complexity" evidence="1">
    <location>
        <begin position="148"/>
        <end position="168"/>
    </location>
</feature>
<dbReference type="AlphaFoldDB" id="A0A423TEP0"/>
<dbReference type="EMBL" id="QCYY01001832">
    <property type="protein sequence ID" value="ROT74928.1"/>
    <property type="molecule type" value="Genomic_DNA"/>
</dbReference>
<keyword evidence="2" id="KW-1133">Transmembrane helix</keyword>
<comment type="caution">
    <text evidence="3">The sequence shown here is derived from an EMBL/GenBank/DDBJ whole genome shotgun (WGS) entry which is preliminary data.</text>
</comment>
<name>A0A423TEP0_PENVA</name>
<reference evidence="3 4" key="1">
    <citation type="submission" date="2018-04" db="EMBL/GenBank/DDBJ databases">
        <authorList>
            <person name="Zhang X."/>
            <person name="Yuan J."/>
            <person name="Li F."/>
            <person name="Xiang J."/>
        </authorList>
    </citation>
    <scope>NUCLEOTIDE SEQUENCE [LARGE SCALE GENOMIC DNA]</scope>
    <source>
        <tissue evidence="3">Muscle</tissue>
    </source>
</reference>
<evidence type="ECO:0000313" key="3">
    <source>
        <dbReference type="EMBL" id="ROT74928.1"/>
    </source>
</evidence>
<feature type="compositionally biased region" description="Polar residues" evidence="1">
    <location>
        <begin position="66"/>
        <end position="85"/>
    </location>
</feature>
<evidence type="ECO:0000256" key="1">
    <source>
        <dbReference type="SAM" id="MobiDB-lite"/>
    </source>
</evidence>
<dbReference type="Proteomes" id="UP000283509">
    <property type="component" value="Unassembled WGS sequence"/>
</dbReference>
<sequence length="192" mass="20953">MSCDCGDVETEVAPIIVGVLLGVINVSFWFWAIRRTIVKHKEKMKRLSYSTAINNEEMSAPYPLSPVQSSDQTVAATASFASRTAGTPIREDRGTSTPYPIYPPTAPNYPVNLELDNPPSYEEVMSTPQHKPKPSSLQNDPDPPPYISLSSGTRQSSSPSHSPSSTPYPNSPTAPPYPISPQVQLRDDPSRP</sequence>
<accession>A0A423TEP0</accession>
<protein>
    <submittedName>
        <fullName evidence="3">Uncharacterized protein</fullName>
    </submittedName>
</protein>
<evidence type="ECO:0000256" key="2">
    <source>
        <dbReference type="SAM" id="Phobius"/>
    </source>
</evidence>
<proteinExistence type="predicted"/>
<keyword evidence="4" id="KW-1185">Reference proteome</keyword>
<keyword evidence="2" id="KW-0472">Membrane</keyword>
<keyword evidence="2" id="KW-0812">Transmembrane</keyword>
<feature type="transmembrane region" description="Helical" evidence="2">
    <location>
        <begin position="12"/>
        <end position="33"/>
    </location>
</feature>
<organism evidence="3 4">
    <name type="scientific">Penaeus vannamei</name>
    <name type="common">Whiteleg shrimp</name>
    <name type="synonym">Litopenaeus vannamei</name>
    <dbReference type="NCBI Taxonomy" id="6689"/>
    <lineage>
        <taxon>Eukaryota</taxon>
        <taxon>Metazoa</taxon>
        <taxon>Ecdysozoa</taxon>
        <taxon>Arthropoda</taxon>
        <taxon>Crustacea</taxon>
        <taxon>Multicrustacea</taxon>
        <taxon>Malacostraca</taxon>
        <taxon>Eumalacostraca</taxon>
        <taxon>Eucarida</taxon>
        <taxon>Decapoda</taxon>
        <taxon>Dendrobranchiata</taxon>
        <taxon>Penaeoidea</taxon>
        <taxon>Penaeidae</taxon>
        <taxon>Penaeus</taxon>
    </lineage>
</organism>
<gene>
    <name evidence="3" type="ORF">C7M84_006561</name>
</gene>
<feature type="region of interest" description="Disordered" evidence="1">
    <location>
        <begin position="63"/>
        <end position="192"/>
    </location>
</feature>
<feature type="compositionally biased region" description="Pro residues" evidence="1">
    <location>
        <begin position="169"/>
        <end position="179"/>
    </location>
</feature>
<reference evidence="3 4" key="2">
    <citation type="submission" date="2019-01" db="EMBL/GenBank/DDBJ databases">
        <title>The decoding of complex shrimp genome reveals the adaptation for benthos swimmer, frequently molting mechanism and breeding impact on genome.</title>
        <authorList>
            <person name="Sun Y."/>
            <person name="Gao Y."/>
            <person name="Yu Y."/>
        </authorList>
    </citation>
    <scope>NUCLEOTIDE SEQUENCE [LARGE SCALE GENOMIC DNA]</scope>
    <source>
        <tissue evidence="3">Muscle</tissue>
    </source>
</reference>